<evidence type="ECO:0000313" key="1">
    <source>
        <dbReference type="EMBL" id="KAL0105058.1"/>
    </source>
</evidence>
<dbReference type="AlphaFoldDB" id="A0AAW2EMS9"/>
<evidence type="ECO:0000313" key="2">
    <source>
        <dbReference type="Proteomes" id="UP001430953"/>
    </source>
</evidence>
<proteinExistence type="predicted"/>
<name>A0AAW2EMS9_9HYME</name>
<gene>
    <name evidence="1" type="ORF">PUN28_016591</name>
</gene>
<sequence>MKENCETARGLLLRPRRKRAPQVKFLICENANRKCTKKKKKKKSKKNK</sequence>
<dbReference type="EMBL" id="JADYXP020000019">
    <property type="protein sequence ID" value="KAL0105058.1"/>
    <property type="molecule type" value="Genomic_DNA"/>
</dbReference>
<organism evidence="1 2">
    <name type="scientific">Cardiocondyla obscurior</name>
    <dbReference type="NCBI Taxonomy" id="286306"/>
    <lineage>
        <taxon>Eukaryota</taxon>
        <taxon>Metazoa</taxon>
        <taxon>Ecdysozoa</taxon>
        <taxon>Arthropoda</taxon>
        <taxon>Hexapoda</taxon>
        <taxon>Insecta</taxon>
        <taxon>Pterygota</taxon>
        <taxon>Neoptera</taxon>
        <taxon>Endopterygota</taxon>
        <taxon>Hymenoptera</taxon>
        <taxon>Apocrita</taxon>
        <taxon>Aculeata</taxon>
        <taxon>Formicoidea</taxon>
        <taxon>Formicidae</taxon>
        <taxon>Myrmicinae</taxon>
        <taxon>Cardiocondyla</taxon>
    </lineage>
</organism>
<keyword evidence="2" id="KW-1185">Reference proteome</keyword>
<protein>
    <submittedName>
        <fullName evidence="1">Uncharacterized protein</fullName>
    </submittedName>
</protein>
<dbReference type="Proteomes" id="UP001430953">
    <property type="component" value="Unassembled WGS sequence"/>
</dbReference>
<reference evidence="1 2" key="1">
    <citation type="submission" date="2023-03" db="EMBL/GenBank/DDBJ databases">
        <title>High recombination rates correlate with genetic variation in Cardiocondyla obscurior ants.</title>
        <authorList>
            <person name="Errbii M."/>
        </authorList>
    </citation>
    <scope>NUCLEOTIDE SEQUENCE [LARGE SCALE GENOMIC DNA]</scope>
    <source>
        <strain evidence="1">Alpha-2009</strain>
        <tissue evidence="1">Whole body</tissue>
    </source>
</reference>
<accession>A0AAW2EMS9</accession>
<comment type="caution">
    <text evidence="1">The sequence shown here is derived from an EMBL/GenBank/DDBJ whole genome shotgun (WGS) entry which is preliminary data.</text>
</comment>